<dbReference type="InterPro" id="IPR002569">
    <property type="entry name" value="Met_Sox_Rdtase_MsrA_dom"/>
</dbReference>
<keyword evidence="7" id="KW-1185">Reference proteome</keyword>
<reference evidence="6" key="2">
    <citation type="submission" date="2020-09" db="EMBL/GenBank/DDBJ databases">
        <authorList>
            <person name="Sun Q."/>
            <person name="Ohkuma M."/>
        </authorList>
    </citation>
    <scope>NUCLEOTIDE SEQUENCE</scope>
    <source>
        <strain evidence="6">JCM 14371</strain>
    </source>
</reference>
<dbReference type="RefSeq" id="WP_188960642.1">
    <property type="nucleotide sequence ID" value="NZ_BMOE01000001.1"/>
</dbReference>
<dbReference type="NCBIfam" id="TIGR00401">
    <property type="entry name" value="msrA"/>
    <property type="match status" value="1"/>
</dbReference>
<proteinExistence type="inferred from homology"/>
<dbReference type="AlphaFoldDB" id="A0A917P6Q9"/>
<dbReference type="PANTHER" id="PTHR43774:SF1">
    <property type="entry name" value="PEPTIDE METHIONINE SULFOXIDE REDUCTASE MSRA 2"/>
    <property type="match status" value="1"/>
</dbReference>
<evidence type="ECO:0000259" key="5">
    <source>
        <dbReference type="Pfam" id="PF01625"/>
    </source>
</evidence>
<accession>A0A917P6Q9</accession>
<feature type="active site" evidence="4">
    <location>
        <position position="13"/>
    </location>
</feature>
<dbReference type="SUPFAM" id="SSF55068">
    <property type="entry name" value="Peptide methionine sulfoxide reductase"/>
    <property type="match status" value="1"/>
</dbReference>
<comment type="catalytic activity">
    <reaction evidence="2 4">
        <text>L-methionyl-[protein] + [thioredoxin]-disulfide + H2O = L-methionyl-(S)-S-oxide-[protein] + [thioredoxin]-dithiol</text>
        <dbReference type="Rhea" id="RHEA:14217"/>
        <dbReference type="Rhea" id="RHEA-COMP:10698"/>
        <dbReference type="Rhea" id="RHEA-COMP:10700"/>
        <dbReference type="Rhea" id="RHEA-COMP:12313"/>
        <dbReference type="Rhea" id="RHEA-COMP:12315"/>
        <dbReference type="ChEBI" id="CHEBI:15377"/>
        <dbReference type="ChEBI" id="CHEBI:16044"/>
        <dbReference type="ChEBI" id="CHEBI:29950"/>
        <dbReference type="ChEBI" id="CHEBI:44120"/>
        <dbReference type="ChEBI" id="CHEBI:50058"/>
        <dbReference type="EC" id="1.8.4.11"/>
    </reaction>
</comment>
<reference evidence="6" key="1">
    <citation type="journal article" date="2014" name="Int. J. Syst. Evol. Microbiol.">
        <title>Complete genome sequence of Corynebacterium casei LMG S-19264T (=DSM 44701T), isolated from a smear-ripened cheese.</title>
        <authorList>
            <consortium name="US DOE Joint Genome Institute (JGI-PGF)"/>
            <person name="Walter F."/>
            <person name="Albersmeier A."/>
            <person name="Kalinowski J."/>
            <person name="Ruckert C."/>
        </authorList>
    </citation>
    <scope>NUCLEOTIDE SEQUENCE</scope>
    <source>
        <strain evidence="6">JCM 14371</strain>
    </source>
</reference>
<comment type="catalytic activity">
    <reaction evidence="3 4">
        <text>[thioredoxin]-disulfide + L-methionine + H2O = L-methionine (S)-S-oxide + [thioredoxin]-dithiol</text>
        <dbReference type="Rhea" id="RHEA:19993"/>
        <dbReference type="Rhea" id="RHEA-COMP:10698"/>
        <dbReference type="Rhea" id="RHEA-COMP:10700"/>
        <dbReference type="ChEBI" id="CHEBI:15377"/>
        <dbReference type="ChEBI" id="CHEBI:29950"/>
        <dbReference type="ChEBI" id="CHEBI:50058"/>
        <dbReference type="ChEBI" id="CHEBI:57844"/>
        <dbReference type="ChEBI" id="CHEBI:58772"/>
        <dbReference type="EC" id="1.8.4.11"/>
    </reaction>
</comment>
<evidence type="ECO:0000256" key="3">
    <source>
        <dbReference type="ARBA" id="ARBA00048782"/>
    </source>
</evidence>
<comment type="similarity">
    <text evidence="4">Belongs to the MsrA Met sulfoxide reductase family.</text>
</comment>
<feature type="domain" description="Peptide methionine sulphoxide reductase MsrA" evidence="5">
    <location>
        <begin position="6"/>
        <end position="158"/>
    </location>
</feature>
<organism evidence="6 7">
    <name type="scientific">Deinococcus aquiradiocola</name>
    <dbReference type="NCBI Taxonomy" id="393059"/>
    <lineage>
        <taxon>Bacteria</taxon>
        <taxon>Thermotogati</taxon>
        <taxon>Deinococcota</taxon>
        <taxon>Deinococci</taxon>
        <taxon>Deinococcales</taxon>
        <taxon>Deinococcaceae</taxon>
        <taxon>Deinococcus</taxon>
    </lineage>
</organism>
<gene>
    <name evidence="4 6" type="primary">msrA</name>
    <name evidence="6" type="ORF">GCM10008939_05220</name>
</gene>
<evidence type="ECO:0000256" key="4">
    <source>
        <dbReference type="HAMAP-Rule" id="MF_01401"/>
    </source>
</evidence>
<comment type="function">
    <text evidence="4">Has an important function as a repair enzyme for proteins that have been inactivated by oxidation. Catalyzes the reversible oxidation-reduction of methionine sulfoxide in proteins to methionine.</text>
</comment>
<dbReference type="Proteomes" id="UP000635726">
    <property type="component" value="Unassembled WGS sequence"/>
</dbReference>
<dbReference type="EMBL" id="BMOE01000001">
    <property type="protein sequence ID" value="GGJ64277.1"/>
    <property type="molecule type" value="Genomic_DNA"/>
</dbReference>
<keyword evidence="1 4" id="KW-0560">Oxidoreductase</keyword>
<comment type="caution">
    <text evidence="6">The sequence shown here is derived from an EMBL/GenBank/DDBJ whole genome shotgun (WGS) entry which is preliminary data.</text>
</comment>
<dbReference type="Pfam" id="PF01625">
    <property type="entry name" value="PMSR"/>
    <property type="match status" value="1"/>
</dbReference>
<evidence type="ECO:0000313" key="7">
    <source>
        <dbReference type="Proteomes" id="UP000635726"/>
    </source>
</evidence>
<dbReference type="HAMAP" id="MF_01401">
    <property type="entry name" value="MsrA"/>
    <property type="match status" value="1"/>
</dbReference>
<dbReference type="GO" id="GO:0008113">
    <property type="term" value="F:peptide-methionine (S)-S-oxide reductase activity"/>
    <property type="evidence" value="ECO:0007669"/>
    <property type="project" value="UniProtKB-UniRule"/>
</dbReference>
<evidence type="ECO:0000313" key="6">
    <source>
        <dbReference type="EMBL" id="GGJ64277.1"/>
    </source>
</evidence>
<evidence type="ECO:0000256" key="2">
    <source>
        <dbReference type="ARBA" id="ARBA00047806"/>
    </source>
</evidence>
<dbReference type="EC" id="1.8.4.11" evidence="4"/>
<dbReference type="Gene3D" id="3.30.1060.10">
    <property type="entry name" value="Peptide methionine sulphoxide reductase MsrA"/>
    <property type="match status" value="1"/>
</dbReference>
<evidence type="ECO:0000256" key="1">
    <source>
        <dbReference type="ARBA" id="ARBA00023002"/>
    </source>
</evidence>
<sequence>MSELRTAIVAGGCFWCTEAVFLDVKGVQRVESGYIGGQVPDPTYKQVCGGATGHAEAIRVTYDPAVLSYRDLLGIFFATHDPTQLNRQGYDTGTQYRSAVFYATPEEKAEAQAVMDDITRQGVFDAPVVTTLEPATTFYVAEDYHQNYYAQNKLQPYCMAVITPKVSKFRKQFTDRLRSA</sequence>
<name>A0A917P6Q9_9DEIO</name>
<protein>
    <recommendedName>
        <fullName evidence="4">Peptide methionine sulfoxide reductase MsrA</fullName>
        <shortName evidence="4">Protein-methionine-S-oxide reductase</shortName>
        <ecNumber evidence="4">1.8.4.11</ecNumber>
    </recommendedName>
    <alternativeName>
        <fullName evidence="4">Peptide-methionine (S)-S-oxide reductase</fullName>
        <shortName evidence="4">Peptide Met(O) reductase</shortName>
    </alternativeName>
</protein>
<dbReference type="PANTHER" id="PTHR43774">
    <property type="entry name" value="PEPTIDE METHIONINE SULFOXIDE REDUCTASE"/>
    <property type="match status" value="1"/>
</dbReference>
<dbReference type="InterPro" id="IPR036509">
    <property type="entry name" value="Met_Sox_Rdtase_MsrA_sf"/>
</dbReference>